<dbReference type="InterPro" id="IPR000415">
    <property type="entry name" value="Nitroreductase-like"/>
</dbReference>
<dbReference type="PANTHER" id="PTHR43035">
    <property type="entry name" value="FATTY ACID REPRESSION MUTANT PROTEIN 2-RELATED"/>
    <property type="match status" value="1"/>
</dbReference>
<keyword evidence="5" id="KW-0560">Oxidoreductase</keyword>
<keyword evidence="9" id="KW-1185">Reference proteome</keyword>
<evidence type="ECO:0000256" key="4">
    <source>
        <dbReference type="ARBA" id="ARBA00022490"/>
    </source>
</evidence>
<evidence type="ECO:0000256" key="2">
    <source>
        <dbReference type="ARBA" id="ARBA00004496"/>
    </source>
</evidence>
<name>A0A6G1GV61_9PEZI</name>
<dbReference type="AlphaFoldDB" id="A0A6G1GV61"/>
<dbReference type="PANTHER" id="PTHR43035:SF1">
    <property type="entry name" value="FATTY ACID REPRESSION MUTANT PROTEIN 2-RELATED"/>
    <property type="match status" value="1"/>
</dbReference>
<comment type="similarity">
    <text evidence="3">Belongs to the nitroreductase family.</text>
</comment>
<comment type="subcellular location">
    <subcellularLocation>
        <location evidence="2">Cytoplasm</location>
    </subcellularLocation>
    <subcellularLocation>
        <location evidence="1">Nucleus</location>
    </subcellularLocation>
</comment>
<dbReference type="OrthoDB" id="2138173at2759"/>
<keyword evidence="4" id="KW-0963">Cytoplasm</keyword>
<dbReference type="FunFam" id="3.40.109.10:FF:000001">
    <property type="entry name" value="Nitroreductase family"/>
    <property type="match status" value="1"/>
</dbReference>
<accession>A0A6G1GV61</accession>
<sequence>MSFLKATHSRRSIRSLQASSPVPDTAIAGLAERAILDVPSAFNSQTARLTVLFGADHNKLWSIATQVFHGRLGDERFRARSDGRPSFEEKLAGYAGAYGTVLFWDDMAVVEELKESSPDIYQDKIEEWAHQSSGMHQYYLWTALEAMGLGANLQHYNPLIDGEVKRTWGVSESWALRAQMVFGTPVEGVEVGEKLQRLPVMERVKVFGSGGEPRDTDGL</sequence>
<gene>
    <name evidence="8" type="ORF">K402DRAFT_335892</name>
</gene>
<evidence type="ECO:0000313" key="8">
    <source>
        <dbReference type="EMBL" id="KAF1984815.1"/>
    </source>
</evidence>
<dbReference type="InterPro" id="IPR029479">
    <property type="entry name" value="Nitroreductase"/>
</dbReference>
<dbReference type="InterPro" id="IPR033877">
    <property type="entry name" value="Frm2/Hbn1"/>
</dbReference>
<keyword evidence="6" id="KW-0539">Nucleus</keyword>
<evidence type="ECO:0000313" key="9">
    <source>
        <dbReference type="Proteomes" id="UP000800041"/>
    </source>
</evidence>
<feature type="domain" description="Nitroreductase" evidence="7">
    <location>
        <begin position="9"/>
        <end position="183"/>
    </location>
</feature>
<dbReference type="GO" id="GO:0005737">
    <property type="term" value="C:cytoplasm"/>
    <property type="evidence" value="ECO:0007669"/>
    <property type="project" value="UniProtKB-SubCell"/>
</dbReference>
<protein>
    <submittedName>
        <fullName evidence="8">Nitroreductase</fullName>
    </submittedName>
</protein>
<evidence type="ECO:0000256" key="5">
    <source>
        <dbReference type="ARBA" id="ARBA00023002"/>
    </source>
</evidence>
<dbReference type="Pfam" id="PF00881">
    <property type="entry name" value="Nitroreductase"/>
    <property type="match status" value="1"/>
</dbReference>
<dbReference type="GO" id="GO:0034599">
    <property type="term" value="P:cellular response to oxidative stress"/>
    <property type="evidence" value="ECO:0007669"/>
    <property type="project" value="InterPro"/>
</dbReference>
<reference evidence="8" key="1">
    <citation type="journal article" date="2020" name="Stud. Mycol.">
        <title>101 Dothideomycetes genomes: a test case for predicting lifestyles and emergence of pathogens.</title>
        <authorList>
            <person name="Haridas S."/>
            <person name="Albert R."/>
            <person name="Binder M."/>
            <person name="Bloem J."/>
            <person name="Labutti K."/>
            <person name="Salamov A."/>
            <person name="Andreopoulos B."/>
            <person name="Baker S."/>
            <person name="Barry K."/>
            <person name="Bills G."/>
            <person name="Bluhm B."/>
            <person name="Cannon C."/>
            <person name="Castanera R."/>
            <person name="Culley D."/>
            <person name="Daum C."/>
            <person name="Ezra D."/>
            <person name="Gonzalez J."/>
            <person name="Henrissat B."/>
            <person name="Kuo A."/>
            <person name="Liang C."/>
            <person name="Lipzen A."/>
            <person name="Lutzoni F."/>
            <person name="Magnuson J."/>
            <person name="Mondo S."/>
            <person name="Nolan M."/>
            <person name="Ohm R."/>
            <person name="Pangilinan J."/>
            <person name="Park H.-J."/>
            <person name="Ramirez L."/>
            <person name="Alfaro M."/>
            <person name="Sun H."/>
            <person name="Tritt A."/>
            <person name="Yoshinaga Y."/>
            <person name="Zwiers L.-H."/>
            <person name="Turgeon B."/>
            <person name="Goodwin S."/>
            <person name="Spatafora J."/>
            <person name="Crous P."/>
            <person name="Grigoriev I."/>
        </authorList>
    </citation>
    <scope>NUCLEOTIDE SEQUENCE</scope>
    <source>
        <strain evidence="8">CBS 113979</strain>
    </source>
</reference>
<evidence type="ECO:0000256" key="3">
    <source>
        <dbReference type="ARBA" id="ARBA00007118"/>
    </source>
</evidence>
<organism evidence="8 9">
    <name type="scientific">Aulographum hederae CBS 113979</name>
    <dbReference type="NCBI Taxonomy" id="1176131"/>
    <lineage>
        <taxon>Eukaryota</taxon>
        <taxon>Fungi</taxon>
        <taxon>Dikarya</taxon>
        <taxon>Ascomycota</taxon>
        <taxon>Pezizomycotina</taxon>
        <taxon>Dothideomycetes</taxon>
        <taxon>Pleosporomycetidae</taxon>
        <taxon>Aulographales</taxon>
        <taxon>Aulographaceae</taxon>
    </lineage>
</organism>
<dbReference type="EMBL" id="ML977166">
    <property type="protein sequence ID" value="KAF1984815.1"/>
    <property type="molecule type" value="Genomic_DNA"/>
</dbReference>
<dbReference type="CDD" id="cd02140">
    <property type="entry name" value="Frm2-like"/>
    <property type="match status" value="1"/>
</dbReference>
<evidence type="ECO:0000256" key="6">
    <source>
        <dbReference type="ARBA" id="ARBA00023242"/>
    </source>
</evidence>
<evidence type="ECO:0000259" key="7">
    <source>
        <dbReference type="Pfam" id="PF00881"/>
    </source>
</evidence>
<dbReference type="Proteomes" id="UP000800041">
    <property type="component" value="Unassembled WGS sequence"/>
</dbReference>
<evidence type="ECO:0000256" key="1">
    <source>
        <dbReference type="ARBA" id="ARBA00004123"/>
    </source>
</evidence>
<dbReference type="GO" id="GO:0016491">
    <property type="term" value="F:oxidoreductase activity"/>
    <property type="evidence" value="ECO:0007669"/>
    <property type="project" value="UniProtKB-KW"/>
</dbReference>
<proteinExistence type="inferred from homology"/>
<dbReference type="GO" id="GO:0005634">
    <property type="term" value="C:nucleus"/>
    <property type="evidence" value="ECO:0007669"/>
    <property type="project" value="UniProtKB-SubCell"/>
</dbReference>
<dbReference type="Gene3D" id="3.40.109.10">
    <property type="entry name" value="NADH Oxidase"/>
    <property type="match status" value="1"/>
</dbReference>
<dbReference type="SUPFAM" id="SSF55469">
    <property type="entry name" value="FMN-dependent nitroreductase-like"/>
    <property type="match status" value="1"/>
</dbReference>